<feature type="repeat" description="TPR" evidence="3">
    <location>
        <begin position="815"/>
        <end position="848"/>
    </location>
</feature>
<sequence length="1411" mass="162648">MDFNYTSLKSYLAFMLLFLCSFGYAQNWDKYLEKADDQFEEGDYAKAKKTLAKFKKKAAKKLGSNNEYMPQYHLREAKFNLAVGVLADFDNSIQQALQVSLAANGKNSVKHAQNQLEIAEILAHYGNYVSAQEHVDAAEQTLKSSDKLDDKMQAQINLTRAEVLSGQGYYRKALSFINNQLDYFQSRAVLKETYVDESGKLKTRRLSEEEVGERLSDYATLLTLKANTFRKKGNYNSADSAFTRAEEWISYNLGNTSVYYINNQFLHGKLLVENGIDIDKMPNSIKFEKSLSNLKRQHEESHYLAFDLFEALLKQYLQNDNKGKYRNLKVEYEKAIKRNFAKTSLHYLNLETIEFDSKLEKDRTDNLEARAYGILANTRALPRNHKKTIDILDFLYRLTRQKQNFIAAEKNLEDIIEIKKTLYGENSPEYHLAKIELANYYLDFTDKIKEAEDIYNKSFFEIVSKEIDPWHKDYVNILNHISVFYESSDQYAKASATLDKALDAARSKYDNQDPDYGVELNEIAKLQIKLGEYDKAQENISKSIEILEKEKRNEKRVADYVSAMETDAKLKAIQGLFDDAEVTLERSQKLLTRAEASVDYNELNATEELASLYITLGKYTETQALLQKLISTYEVRYGRQSRRLVAPLVNKGKLELISGEYPEAERTAQRSLTIAEGIFGNNSSKIAPSLLLLSEIYTSIGDYEKAQSNVERSIKIQEAQFGRQHVDVGNSITQLALIRFYKGDNLRDVEKLMDEAKNIIAEKLRTNNPQYANILTDLSKVYISQKRFDDAFNALNLAESIWISKVGRRNNINAASIYTLTGDIYYLQRRFKLAEENYEKAKKLYEKFFNDNHPEYVKILSKLSKVYYMEGDSRNAKKFIEEALVNYGNFIRDFFPALSEREKTKYWNTIRPDFEFYNTLAFKLKDTDKKVIGSVYNNALLTKAILLNSSIKIRERILSSTDEELKNKYNEWLAKKEHLTNVLSMSVEQLTENQIDPATLSHEVEQLEKDLSQKSELFSSSFEDKTIVWQNVQKALKPNEIAIEMVRYRYFDHVFTDSVVYAAIYIKHEKEQQDPKVVLIKNGHDLENKYFKFYRNSITYKVKDRYSYNNYWAPLKNIAGAYPTIYLSADGVFNQINLEAIPTNDGKYVIDNSNIILVSNTKDIYLKQVKTQLIQEEKRASMFGNPAFYLASNSGDINALPGTEREVRELRDLLNNKGWTTSSYMEQEANEEQIKRLDNPKVFHIATHGFFTPVKELQTSEEIMQSESEATQNPLMRTGLLLTGAGDLLNKTTYNYNLENGILTAYEAMNLNLDQTELVVLSACETGLGELAVGEGVYGLQRAFLVAGAKTLIMSMFKVDDRATQILMSKFYKKWLETGKKRQSFIDAKKELRTEYPDPIYWGSFIMIGLD</sequence>
<protein>
    <submittedName>
        <fullName evidence="6">CHAT domain-containing protein</fullName>
    </submittedName>
</protein>
<dbReference type="Proteomes" id="UP000614216">
    <property type="component" value="Unassembled WGS sequence"/>
</dbReference>
<dbReference type="PROSITE" id="PS50005">
    <property type="entry name" value="TPR"/>
    <property type="match status" value="2"/>
</dbReference>
<dbReference type="Pfam" id="PF12770">
    <property type="entry name" value="CHAT"/>
    <property type="match status" value="1"/>
</dbReference>
<feature type="domain" description="CHAT" evidence="5">
    <location>
        <begin position="1109"/>
        <end position="1409"/>
    </location>
</feature>
<evidence type="ECO:0000256" key="2">
    <source>
        <dbReference type="ARBA" id="ARBA00022803"/>
    </source>
</evidence>
<dbReference type="SMART" id="SM00028">
    <property type="entry name" value="TPR"/>
    <property type="match status" value="9"/>
</dbReference>
<comment type="caution">
    <text evidence="6">The sequence shown here is derived from an EMBL/GenBank/DDBJ whole genome shotgun (WGS) entry which is preliminary data.</text>
</comment>
<keyword evidence="7" id="KW-1185">Reference proteome</keyword>
<evidence type="ECO:0000259" key="5">
    <source>
        <dbReference type="Pfam" id="PF12770"/>
    </source>
</evidence>
<feature type="repeat" description="TPR" evidence="3">
    <location>
        <begin position="687"/>
        <end position="720"/>
    </location>
</feature>
<proteinExistence type="predicted"/>
<dbReference type="InterPro" id="IPR011990">
    <property type="entry name" value="TPR-like_helical_dom_sf"/>
</dbReference>
<evidence type="ECO:0000313" key="6">
    <source>
        <dbReference type="EMBL" id="MBL6444883.1"/>
    </source>
</evidence>
<dbReference type="SUPFAM" id="SSF48452">
    <property type="entry name" value="TPR-like"/>
    <property type="match status" value="4"/>
</dbReference>
<dbReference type="EMBL" id="JAEUGD010000002">
    <property type="protein sequence ID" value="MBL6444883.1"/>
    <property type="molecule type" value="Genomic_DNA"/>
</dbReference>
<dbReference type="InterPro" id="IPR024983">
    <property type="entry name" value="CHAT_dom"/>
</dbReference>
<keyword evidence="2 3" id="KW-0802">TPR repeat</keyword>
<dbReference type="PANTHER" id="PTHR45641:SF19">
    <property type="entry name" value="NEPHROCYSTIN-3"/>
    <property type="match status" value="1"/>
</dbReference>
<dbReference type="Pfam" id="PF13424">
    <property type="entry name" value="TPR_12"/>
    <property type="match status" value="2"/>
</dbReference>
<accession>A0A937FTZ2</accession>
<evidence type="ECO:0000256" key="1">
    <source>
        <dbReference type="ARBA" id="ARBA00022737"/>
    </source>
</evidence>
<name>A0A937FTZ2_9BACT</name>
<dbReference type="Gene3D" id="1.25.40.10">
    <property type="entry name" value="Tetratricopeptide repeat domain"/>
    <property type="match status" value="5"/>
</dbReference>
<dbReference type="PANTHER" id="PTHR45641">
    <property type="entry name" value="TETRATRICOPEPTIDE REPEAT PROTEIN (AFU_ORTHOLOGUE AFUA_6G03870)"/>
    <property type="match status" value="1"/>
</dbReference>
<feature type="chain" id="PRO_5037067190" evidence="4">
    <location>
        <begin position="26"/>
        <end position="1411"/>
    </location>
</feature>
<evidence type="ECO:0000256" key="4">
    <source>
        <dbReference type="SAM" id="SignalP"/>
    </source>
</evidence>
<gene>
    <name evidence="6" type="ORF">JMN32_01090</name>
</gene>
<dbReference type="RefSeq" id="WP_202854424.1">
    <property type="nucleotide sequence ID" value="NZ_JAEUGD010000002.1"/>
</dbReference>
<dbReference type="InterPro" id="IPR019734">
    <property type="entry name" value="TPR_rpt"/>
</dbReference>
<reference evidence="6" key="1">
    <citation type="submission" date="2021-01" db="EMBL/GenBank/DDBJ databases">
        <title>Fulvivirga kasyanovii gen. nov., sp nov., a novel member of the phylum Bacteroidetes isolated from seawater in a mussel farm.</title>
        <authorList>
            <person name="Zhao L.-H."/>
            <person name="Wang Z.-J."/>
        </authorList>
    </citation>
    <scope>NUCLEOTIDE SEQUENCE</scope>
    <source>
        <strain evidence="6">29W222</strain>
    </source>
</reference>
<keyword evidence="4" id="KW-0732">Signal</keyword>
<keyword evidence="1" id="KW-0677">Repeat</keyword>
<evidence type="ECO:0000256" key="3">
    <source>
        <dbReference type="PROSITE-ProRule" id="PRU00339"/>
    </source>
</evidence>
<evidence type="ECO:0000313" key="7">
    <source>
        <dbReference type="Proteomes" id="UP000614216"/>
    </source>
</evidence>
<organism evidence="6 7">
    <name type="scientific">Fulvivirga marina</name>
    <dbReference type="NCBI Taxonomy" id="2494733"/>
    <lineage>
        <taxon>Bacteria</taxon>
        <taxon>Pseudomonadati</taxon>
        <taxon>Bacteroidota</taxon>
        <taxon>Cytophagia</taxon>
        <taxon>Cytophagales</taxon>
        <taxon>Fulvivirgaceae</taxon>
        <taxon>Fulvivirga</taxon>
    </lineage>
</organism>
<feature type="signal peptide" evidence="4">
    <location>
        <begin position="1"/>
        <end position="25"/>
    </location>
</feature>